<accession>A0ABN8PMR2</accession>
<dbReference type="InterPro" id="IPR036188">
    <property type="entry name" value="FAD/NAD-bd_sf"/>
</dbReference>
<reference evidence="6 7" key="1">
    <citation type="submission" date="2022-05" db="EMBL/GenBank/DDBJ databases">
        <authorList>
            <consortium name="Genoscope - CEA"/>
            <person name="William W."/>
        </authorList>
    </citation>
    <scope>NUCLEOTIDE SEQUENCE [LARGE SCALE GENOMIC DNA]</scope>
</reference>
<name>A0ABN8PMR2_9CNID</name>
<evidence type="ECO:0000259" key="2">
    <source>
        <dbReference type="Pfam" id="PF01266"/>
    </source>
</evidence>
<dbReference type="SUPFAM" id="SSF51905">
    <property type="entry name" value="FAD/NAD(P)-binding domain"/>
    <property type="match status" value="1"/>
</dbReference>
<feature type="domain" description="GCVT N-terminal" evidence="3">
    <location>
        <begin position="493"/>
        <end position="766"/>
    </location>
</feature>
<organism evidence="6 7">
    <name type="scientific">Porites lobata</name>
    <dbReference type="NCBI Taxonomy" id="104759"/>
    <lineage>
        <taxon>Eukaryota</taxon>
        <taxon>Metazoa</taxon>
        <taxon>Cnidaria</taxon>
        <taxon>Anthozoa</taxon>
        <taxon>Hexacorallia</taxon>
        <taxon>Scleractinia</taxon>
        <taxon>Fungiina</taxon>
        <taxon>Poritidae</taxon>
        <taxon>Porites</taxon>
    </lineage>
</organism>
<dbReference type="Pfam" id="PF08669">
    <property type="entry name" value="GCV_T_C"/>
    <property type="match status" value="1"/>
</dbReference>
<evidence type="ECO:0000259" key="4">
    <source>
        <dbReference type="Pfam" id="PF08669"/>
    </source>
</evidence>
<dbReference type="Pfam" id="PF01571">
    <property type="entry name" value="GCV_T"/>
    <property type="match status" value="1"/>
</dbReference>
<dbReference type="Pfam" id="PF01266">
    <property type="entry name" value="DAO"/>
    <property type="match status" value="1"/>
</dbReference>
<evidence type="ECO:0008006" key="8">
    <source>
        <dbReference type="Google" id="ProtNLM"/>
    </source>
</evidence>
<evidence type="ECO:0000313" key="7">
    <source>
        <dbReference type="Proteomes" id="UP001159405"/>
    </source>
</evidence>
<dbReference type="SUPFAM" id="SSF101790">
    <property type="entry name" value="Aminomethyltransferase beta-barrel domain"/>
    <property type="match status" value="1"/>
</dbReference>
<dbReference type="InterPro" id="IPR006222">
    <property type="entry name" value="GCVT_N"/>
</dbReference>
<dbReference type="InterPro" id="IPR027266">
    <property type="entry name" value="TrmE/GcvT-like"/>
</dbReference>
<dbReference type="InterPro" id="IPR006076">
    <property type="entry name" value="FAD-dep_OxRdtase"/>
</dbReference>
<comment type="caution">
    <text evidence="6">The sequence shown here is derived from an EMBL/GenBank/DDBJ whole genome shotgun (WGS) entry which is preliminary data.</text>
</comment>
<evidence type="ECO:0000259" key="5">
    <source>
        <dbReference type="Pfam" id="PF16350"/>
    </source>
</evidence>
<dbReference type="InterPro" id="IPR028896">
    <property type="entry name" value="GcvT/YgfZ/DmdA"/>
</dbReference>
<dbReference type="EMBL" id="CALNXK010000080">
    <property type="protein sequence ID" value="CAH3147105.1"/>
    <property type="molecule type" value="Genomic_DNA"/>
</dbReference>
<evidence type="ECO:0000313" key="6">
    <source>
        <dbReference type="EMBL" id="CAH3147105.1"/>
    </source>
</evidence>
<dbReference type="Gene3D" id="3.30.9.10">
    <property type="entry name" value="D-Amino Acid Oxidase, subunit A, domain 2"/>
    <property type="match status" value="1"/>
</dbReference>
<dbReference type="InterPro" id="IPR013977">
    <property type="entry name" value="GcvT_C"/>
</dbReference>
<dbReference type="Gene3D" id="2.40.30.110">
    <property type="entry name" value="Aminomethyltransferase beta-barrel domains"/>
    <property type="match status" value="1"/>
</dbReference>
<gene>
    <name evidence="6" type="ORF">PLOB_00045934</name>
</gene>
<dbReference type="Pfam" id="PF16350">
    <property type="entry name" value="FAO_M"/>
    <property type="match status" value="1"/>
</dbReference>
<feature type="domain" description="FAD dependent oxidoreductase central" evidence="5">
    <location>
        <begin position="428"/>
        <end position="482"/>
    </location>
</feature>
<dbReference type="InterPro" id="IPR029043">
    <property type="entry name" value="GcvT/YgfZ_C"/>
</dbReference>
<comment type="similarity">
    <text evidence="1">Belongs to the GcvT family.</text>
</comment>
<keyword evidence="7" id="KW-1185">Reference proteome</keyword>
<dbReference type="Gene3D" id="3.30.1360.120">
    <property type="entry name" value="Probable tRNA modification gtpase trme, domain 1"/>
    <property type="match status" value="1"/>
</dbReference>
<dbReference type="SUPFAM" id="SSF103025">
    <property type="entry name" value="Folate-binding domain"/>
    <property type="match status" value="1"/>
</dbReference>
<evidence type="ECO:0000256" key="1">
    <source>
        <dbReference type="ARBA" id="ARBA00008609"/>
    </source>
</evidence>
<protein>
    <recommendedName>
        <fullName evidence="8">Dimethylglycine dehydrogenase</fullName>
    </recommendedName>
</protein>
<proteinExistence type="inferred from homology"/>
<feature type="domain" description="Aminomethyltransferase C-terminal" evidence="4">
    <location>
        <begin position="785"/>
        <end position="864"/>
    </location>
</feature>
<dbReference type="Gene3D" id="3.50.50.60">
    <property type="entry name" value="FAD/NAD(P)-binding domain"/>
    <property type="match status" value="1"/>
</dbReference>
<sequence>MLGFLPLRSKFQGVHLNTGNTVSKIRTLCRKFDSRFLSTGQLSSNSQDSSHKPLNKRLREDAEVVVIGGGALGTSIIYHLAKGGMKDVVLLEKSELTAGSTWHSLGVTSHYNPVVNMKPLTHYSMLLYKQLPQETGQDVGFHMCGSIRICTTPERLDEAKYQMQRHGWMKSPQRIITTEEVTKVHPLLNVDDVLGALYFPEDGYIDPYSLAQALAIGARMYGAEIYMPAPVTGLNLRSDGRWDVLTPHGTIKAKQVVNAAGFWGREIGRMVGTELPLGVVHHQYLVTGTIPEVANLKKELPFMRDLEGSVYTRQERQGIAVGVYESADKMKMKDDWWDAVPEGFGKELFESDLNRISDYMEYSMKRTPVLANAEITSVVSGPITYSPDAIPLVGPDARVPNMWLALGTGYGIGLAGGIGKYLSDWMIEGEPPFDLIEWEPNRYGNWATREYVLAKVRETYGLNNEMSHPKVERWAGRPVRMSGIYKASLNGKLCERGAQMGMRSGWEQPNWFALDGDEPGYKPSFRRTNWFEPVGRECDLVLNKVGVIDLSPCAKIEVTGSGAGSFLDVIFANELPKVGHTNISLMLTPKGKVYAEMNVSCLAPDHYLLVTGSSSEFHDLRWLLENQRKFNYDVQIKNITDDVACLGIAGPRSREVLSKLTSSPLSDEAFPYLAFKTIDLCGLPVQACRFSFTGELGWELFHNKNYTALLYEALLRAGEDYGIGDFGTYAVNSLRLEKGFHAWGYEMNMSTNPVEAGLMSFVKLHKGVDFIGRDALLQLRKEDCKRLLCFLTVDTTDKDPEGNETVWVQNQVVGFTSSGSYCYQLKKSMCFAYLPAYLTTLGCQVEVEMLGNKYPAVVVKQPLFNLEPIRGPTLYQNGKTGMLASG</sequence>
<dbReference type="SUPFAM" id="SSF54373">
    <property type="entry name" value="FAD-linked reductases, C-terminal domain"/>
    <property type="match status" value="1"/>
</dbReference>
<feature type="domain" description="FAD dependent oxidoreductase" evidence="2">
    <location>
        <begin position="64"/>
        <end position="425"/>
    </location>
</feature>
<dbReference type="Gene3D" id="3.30.70.1400">
    <property type="entry name" value="Aminomethyltransferase beta-barrel domains"/>
    <property type="match status" value="1"/>
</dbReference>
<dbReference type="PANTHER" id="PTHR43757:SF2">
    <property type="entry name" value="AMINOMETHYLTRANSFERASE, MITOCHONDRIAL"/>
    <property type="match status" value="1"/>
</dbReference>
<dbReference type="Proteomes" id="UP001159405">
    <property type="component" value="Unassembled WGS sequence"/>
</dbReference>
<evidence type="ECO:0000259" key="3">
    <source>
        <dbReference type="Pfam" id="PF01571"/>
    </source>
</evidence>
<dbReference type="InterPro" id="IPR032503">
    <property type="entry name" value="FAO_M"/>
</dbReference>
<dbReference type="PANTHER" id="PTHR43757">
    <property type="entry name" value="AMINOMETHYLTRANSFERASE"/>
    <property type="match status" value="1"/>
</dbReference>